<dbReference type="Gene3D" id="3.40.470.10">
    <property type="entry name" value="Uracil-DNA glycosylase-like domain"/>
    <property type="match status" value="1"/>
</dbReference>
<dbReference type="SUPFAM" id="SSF52141">
    <property type="entry name" value="Uracil-DNA glycosylase-like"/>
    <property type="match status" value="1"/>
</dbReference>
<feature type="domain" description="Uracil-DNA glycosylase-like" evidence="5">
    <location>
        <begin position="107"/>
        <end position="281"/>
    </location>
</feature>
<dbReference type="PANTHER" id="PTHR12159:SF9">
    <property type="entry name" value="G_T MISMATCH-SPECIFIC THYMINE DNA GLYCOSYLASE"/>
    <property type="match status" value="1"/>
</dbReference>
<dbReference type="AlphaFoldDB" id="A0A383UR88"/>
<keyword evidence="2" id="KW-0378">Hydrolase</keyword>
<name>A0A383UR88_BLUHO</name>
<organism evidence="6 7">
    <name type="scientific">Blumeria hordei</name>
    <name type="common">Barley powdery mildew</name>
    <name type="synonym">Blumeria graminis f. sp. hordei</name>
    <dbReference type="NCBI Taxonomy" id="2867405"/>
    <lineage>
        <taxon>Eukaryota</taxon>
        <taxon>Fungi</taxon>
        <taxon>Dikarya</taxon>
        <taxon>Ascomycota</taxon>
        <taxon>Pezizomycotina</taxon>
        <taxon>Leotiomycetes</taxon>
        <taxon>Erysiphales</taxon>
        <taxon>Erysiphaceae</taxon>
        <taxon>Blumeria</taxon>
    </lineage>
</organism>
<dbReference type="GO" id="GO:0008263">
    <property type="term" value="F:pyrimidine-specific mismatch base pair DNA N-glycosylase activity"/>
    <property type="evidence" value="ECO:0007669"/>
    <property type="project" value="TreeGrafter"/>
</dbReference>
<feature type="compositionally biased region" description="Polar residues" evidence="4">
    <location>
        <begin position="62"/>
        <end position="74"/>
    </location>
</feature>
<accession>A0A383UR88</accession>
<dbReference type="CDD" id="cd10028">
    <property type="entry name" value="UDG-F2_TDG_MUG"/>
    <property type="match status" value="1"/>
</dbReference>
<dbReference type="PANTHER" id="PTHR12159">
    <property type="entry name" value="G/T AND G/U MISMATCH-SPECIFIC DNA GLYCOSYLASE"/>
    <property type="match status" value="1"/>
</dbReference>
<evidence type="ECO:0000313" key="6">
    <source>
        <dbReference type="EMBL" id="SZF01860.1"/>
    </source>
</evidence>
<sequence>MVLVCSVLGSAKQTGESQEENDNLSSFAGRLDLSSYAFSTHSSTPAPHIADRATPNIAQMSESNVGQKRNSAHLSTSKVTKRTRSTVSRYAPPEKYSHLPELRDVMAPNLICLFVGLNPGLQTSISGHAYAHPSNLFWKLLHSSGCTSRRCHPNEDANLPELFNLGNTNIVARPTRKSSELKGTELDAGYGGLVNKITEFRPESVCIVGKSIWESIWRCRYGKSISKNEFKYGWQDETERLGSVNDDNTSWSGARVFVACSTSGLAASLKPKEKEDIWRELGMWVEERRQRRQQALRNKFLEVN</sequence>
<dbReference type="EMBL" id="UNSH01000041">
    <property type="protein sequence ID" value="SZF01860.1"/>
    <property type="molecule type" value="Genomic_DNA"/>
</dbReference>
<dbReference type="InterPro" id="IPR015637">
    <property type="entry name" value="MUG/TDG"/>
</dbReference>
<evidence type="ECO:0000256" key="1">
    <source>
        <dbReference type="ARBA" id="ARBA00022763"/>
    </source>
</evidence>
<dbReference type="GO" id="GO:0006285">
    <property type="term" value="P:base-excision repair, AP site formation"/>
    <property type="evidence" value="ECO:0007669"/>
    <property type="project" value="InterPro"/>
</dbReference>
<evidence type="ECO:0000313" key="7">
    <source>
        <dbReference type="Proteomes" id="UP000275772"/>
    </source>
</evidence>
<dbReference type="InterPro" id="IPR036895">
    <property type="entry name" value="Uracil-DNA_glycosylase-like_sf"/>
</dbReference>
<evidence type="ECO:0000256" key="2">
    <source>
        <dbReference type="ARBA" id="ARBA00022801"/>
    </source>
</evidence>
<keyword evidence="3" id="KW-0234">DNA repair</keyword>
<dbReference type="VEuPathDB" id="FungiDB:BLGHR1_12633"/>
<dbReference type="InterPro" id="IPR005122">
    <property type="entry name" value="Uracil-DNA_glycosylase-like"/>
</dbReference>
<evidence type="ECO:0000256" key="3">
    <source>
        <dbReference type="ARBA" id="ARBA00023204"/>
    </source>
</evidence>
<dbReference type="FunFam" id="3.40.470.10:FF:000010">
    <property type="entry name" value="G/U mismatch-specific DNA glycosylase"/>
    <property type="match status" value="1"/>
</dbReference>
<dbReference type="Proteomes" id="UP000275772">
    <property type="component" value="Unassembled WGS sequence"/>
</dbReference>
<reference evidence="6 7" key="1">
    <citation type="submission" date="2017-11" db="EMBL/GenBank/DDBJ databases">
        <authorList>
            <person name="Kracher B."/>
        </authorList>
    </citation>
    <scope>NUCLEOTIDE SEQUENCE [LARGE SCALE GENOMIC DNA]</scope>
    <source>
        <strain evidence="6 7">RACE1</strain>
    </source>
</reference>
<dbReference type="Pfam" id="PF03167">
    <property type="entry name" value="UDG"/>
    <property type="match status" value="1"/>
</dbReference>
<protein>
    <recommendedName>
        <fullName evidence="5">Uracil-DNA glycosylase-like domain-containing protein</fullName>
    </recommendedName>
</protein>
<gene>
    <name evidence="6" type="ORF">BLGHR1_12633</name>
</gene>
<evidence type="ECO:0000259" key="5">
    <source>
        <dbReference type="Pfam" id="PF03167"/>
    </source>
</evidence>
<proteinExistence type="predicted"/>
<feature type="region of interest" description="Disordered" evidence="4">
    <location>
        <begin position="62"/>
        <end position="90"/>
    </location>
</feature>
<dbReference type="GO" id="GO:0004844">
    <property type="term" value="F:uracil DNA N-glycosylase activity"/>
    <property type="evidence" value="ECO:0007669"/>
    <property type="project" value="TreeGrafter"/>
</dbReference>
<keyword evidence="1" id="KW-0227">DNA damage</keyword>
<evidence type="ECO:0000256" key="4">
    <source>
        <dbReference type="SAM" id="MobiDB-lite"/>
    </source>
</evidence>